<comment type="function">
    <text evidence="1">Catalyzes the hydrolysis of futalosine (FL) to dehypoxanthine futalosine (DHFL) and hypoxanthine, a step in the biosynthesis of menaquinone (MK, vitamin K2).</text>
</comment>
<reference evidence="4 5" key="1">
    <citation type="submission" date="2024-02" db="EMBL/GenBank/DDBJ databases">
        <title>Deinococcus caeni NBRC 101312.</title>
        <authorList>
            <person name="Ichikawa N."/>
            <person name="Katano-Makiyama Y."/>
            <person name="Hidaka K."/>
        </authorList>
    </citation>
    <scope>NUCLEOTIDE SEQUENCE [LARGE SCALE GENOMIC DNA]</scope>
    <source>
        <strain evidence="4 5">NBRC 101312</strain>
    </source>
</reference>
<comment type="caution">
    <text evidence="4">The sequence shown here is derived from an EMBL/GenBank/DDBJ whole genome shotgun (WGS) entry which is preliminary data.</text>
</comment>
<dbReference type="Pfam" id="PF01048">
    <property type="entry name" value="PNP_UDP_1"/>
    <property type="match status" value="1"/>
</dbReference>
<comment type="catalytic activity">
    <reaction evidence="1">
        <text>futalosine + H2O = dehypoxanthine futalosine + hypoxanthine</text>
        <dbReference type="Rhea" id="RHEA:25904"/>
        <dbReference type="ChEBI" id="CHEBI:15377"/>
        <dbReference type="ChEBI" id="CHEBI:17368"/>
        <dbReference type="ChEBI" id="CHEBI:58863"/>
        <dbReference type="ChEBI" id="CHEBI:58864"/>
        <dbReference type="EC" id="3.2.2.26"/>
    </reaction>
</comment>
<dbReference type="PANTHER" id="PTHR46832:SF2">
    <property type="entry name" value="FUTALOSINE HYDROLASE"/>
    <property type="match status" value="1"/>
</dbReference>
<dbReference type="InterPro" id="IPR019963">
    <property type="entry name" value="FL_hydrolase_MqnB"/>
</dbReference>
<dbReference type="InterPro" id="IPR000845">
    <property type="entry name" value="Nucleoside_phosphorylase_d"/>
</dbReference>
<evidence type="ECO:0000256" key="2">
    <source>
        <dbReference type="NCBIfam" id="TIGR03664"/>
    </source>
</evidence>
<dbReference type="SUPFAM" id="SSF53167">
    <property type="entry name" value="Purine and uridine phosphorylases"/>
    <property type="match status" value="1"/>
</dbReference>
<comment type="pathway">
    <text evidence="1">Quinol/quinone metabolism; menaquinone biosynthesis.</text>
</comment>
<keyword evidence="1 4" id="KW-0378">Hydrolase</keyword>
<dbReference type="Proteomes" id="UP001423409">
    <property type="component" value="Unassembled WGS sequence"/>
</dbReference>
<evidence type="ECO:0000259" key="3">
    <source>
        <dbReference type="Pfam" id="PF01048"/>
    </source>
</evidence>
<feature type="domain" description="Nucleoside phosphorylase" evidence="3">
    <location>
        <begin position="50"/>
        <end position="242"/>
    </location>
</feature>
<dbReference type="EC" id="3.2.2.26" evidence="1 2"/>
<keyword evidence="1" id="KW-0474">Menaquinone biosynthesis</keyword>
<evidence type="ECO:0000256" key="1">
    <source>
        <dbReference type="HAMAP-Rule" id="MF_00991"/>
    </source>
</evidence>
<dbReference type="HAMAP" id="MF_00991">
    <property type="entry name" value="MqnB"/>
    <property type="match status" value="1"/>
</dbReference>
<dbReference type="CDD" id="cd17766">
    <property type="entry name" value="futalosine_nucleosidase_MqnB"/>
    <property type="match status" value="1"/>
</dbReference>
<evidence type="ECO:0000313" key="5">
    <source>
        <dbReference type="Proteomes" id="UP001423409"/>
    </source>
</evidence>
<keyword evidence="5" id="KW-1185">Reference proteome</keyword>
<accession>A0ABP9UAR6</accession>
<dbReference type="PANTHER" id="PTHR46832">
    <property type="entry name" value="5'-METHYLTHIOADENOSINE/S-ADENOSYLHOMOCYSTEINE NUCLEOSIDASE"/>
    <property type="match status" value="1"/>
</dbReference>
<dbReference type="EMBL" id="BAABQU010000002">
    <property type="protein sequence ID" value="GAA5438754.1"/>
    <property type="molecule type" value="Genomic_DNA"/>
</dbReference>
<proteinExistence type="inferred from homology"/>
<evidence type="ECO:0000313" key="4">
    <source>
        <dbReference type="EMBL" id="GAA5438754.1"/>
    </source>
</evidence>
<comment type="similarity">
    <text evidence="1">Belongs to the PNP/UDP phosphorylase family. Futalosine hydrolase subfamily.</text>
</comment>
<sequence>MTHPDAAHPDAAHPDPTLPDPARLAVLIVVATPGEAAQLTPLAGAFGERLRVQVTVSGVGPVAAALATQRALLSAPYALAISAGIGGAYPASGLKPGDLAVSSRIIQADLGAWDDGQFLNFTALGLSVLPPAPEGAAPPADPAVTAGDFPAWDRAAQVAARAGAQLGPLLTLGSVTGDHAAARYLQARHPGALTEGMEGAGVAHAALLSGVPSLEVRGVSNPVGPRDRAAWRIPQALAATRRGVEAALHTLLDD</sequence>
<name>A0ABP9UAR6_9DEIO</name>
<protein>
    <recommendedName>
        <fullName evidence="1 2">Futalosine hydrolase</fullName>
        <shortName evidence="1">FL hydrolase</shortName>
        <ecNumber evidence="1 2">3.2.2.26</ecNumber>
    </recommendedName>
    <alternativeName>
        <fullName evidence="1">Futalosine nucleosidase</fullName>
    </alternativeName>
    <alternativeName>
        <fullName evidence="1">Menaquinone biosynthetic enzyme MqnB</fullName>
    </alternativeName>
</protein>
<dbReference type="NCBIfam" id="TIGR03664">
    <property type="entry name" value="fut_nucase"/>
    <property type="match status" value="1"/>
</dbReference>
<dbReference type="InterPro" id="IPR035994">
    <property type="entry name" value="Nucleoside_phosphorylase_sf"/>
</dbReference>
<organism evidence="4 5">
    <name type="scientific">Deinococcus caeni</name>
    <dbReference type="NCBI Taxonomy" id="569127"/>
    <lineage>
        <taxon>Bacteria</taxon>
        <taxon>Thermotogati</taxon>
        <taxon>Deinococcota</taxon>
        <taxon>Deinococci</taxon>
        <taxon>Deinococcales</taxon>
        <taxon>Deinococcaceae</taxon>
        <taxon>Deinococcus</taxon>
    </lineage>
</organism>
<gene>
    <name evidence="1 4" type="primary">mqnB</name>
    <name evidence="4" type="ORF">Dcae01_00247</name>
</gene>
<dbReference type="GO" id="GO:0016787">
    <property type="term" value="F:hydrolase activity"/>
    <property type="evidence" value="ECO:0007669"/>
    <property type="project" value="UniProtKB-KW"/>
</dbReference>
<dbReference type="Gene3D" id="3.40.50.1580">
    <property type="entry name" value="Nucleoside phosphorylase domain"/>
    <property type="match status" value="1"/>
</dbReference>